<accession>A0ACB7XKC6</accession>
<gene>
    <name evidence="1" type="ORF">Vadar_022428</name>
</gene>
<dbReference type="EMBL" id="CM037160">
    <property type="protein sequence ID" value="KAH7840843.1"/>
    <property type="molecule type" value="Genomic_DNA"/>
</dbReference>
<comment type="caution">
    <text evidence="1">The sequence shown here is derived from an EMBL/GenBank/DDBJ whole genome shotgun (WGS) entry which is preliminary data.</text>
</comment>
<proteinExistence type="predicted"/>
<organism evidence="1 2">
    <name type="scientific">Vaccinium darrowii</name>
    <dbReference type="NCBI Taxonomy" id="229202"/>
    <lineage>
        <taxon>Eukaryota</taxon>
        <taxon>Viridiplantae</taxon>
        <taxon>Streptophyta</taxon>
        <taxon>Embryophyta</taxon>
        <taxon>Tracheophyta</taxon>
        <taxon>Spermatophyta</taxon>
        <taxon>Magnoliopsida</taxon>
        <taxon>eudicotyledons</taxon>
        <taxon>Gunneridae</taxon>
        <taxon>Pentapetalae</taxon>
        <taxon>asterids</taxon>
        <taxon>Ericales</taxon>
        <taxon>Ericaceae</taxon>
        <taxon>Vaccinioideae</taxon>
        <taxon>Vaccinieae</taxon>
        <taxon>Vaccinium</taxon>
    </lineage>
</organism>
<dbReference type="Proteomes" id="UP000828048">
    <property type="component" value="Chromosome 10"/>
</dbReference>
<sequence>MRLPCGHEELGRVCMYKITAQRGWTFKLRNEVEEGICEAVAYKWLKYIAGHYDSSYSENDVAFINYVIERQKRLIKAGEMGPCGAEFLKAKRAIKKYGLKDTLKLVARTRDIP</sequence>
<keyword evidence="2" id="KW-1185">Reference proteome</keyword>
<protein>
    <submittedName>
        <fullName evidence="1">Uncharacterized protein</fullName>
    </submittedName>
</protein>
<evidence type="ECO:0000313" key="2">
    <source>
        <dbReference type="Proteomes" id="UP000828048"/>
    </source>
</evidence>
<reference evidence="1 2" key="1">
    <citation type="journal article" date="2021" name="Hortic Res">
        <title>High-quality reference genome and annotation aids understanding of berry development for evergreen blueberry (Vaccinium darrowii).</title>
        <authorList>
            <person name="Yu J."/>
            <person name="Hulse-Kemp A.M."/>
            <person name="Babiker E."/>
            <person name="Staton M."/>
        </authorList>
    </citation>
    <scope>NUCLEOTIDE SEQUENCE [LARGE SCALE GENOMIC DNA]</scope>
    <source>
        <strain evidence="2">cv. NJ 8807/NJ 8810</strain>
        <tissue evidence="1">Young leaf</tissue>
    </source>
</reference>
<evidence type="ECO:0000313" key="1">
    <source>
        <dbReference type="EMBL" id="KAH7840843.1"/>
    </source>
</evidence>
<name>A0ACB7XKC6_9ERIC</name>